<dbReference type="AlphaFoldDB" id="A0A151P5Z4"/>
<dbReference type="Proteomes" id="UP000050525">
    <property type="component" value="Unassembled WGS sequence"/>
</dbReference>
<evidence type="ECO:0000313" key="1">
    <source>
        <dbReference type="EMBL" id="KYO44145.1"/>
    </source>
</evidence>
<keyword evidence="2" id="KW-1185">Reference proteome</keyword>
<comment type="caution">
    <text evidence="1">The sequence shown here is derived from an EMBL/GenBank/DDBJ whole genome shotgun (WGS) entry which is preliminary data.</text>
</comment>
<evidence type="ECO:0000313" key="2">
    <source>
        <dbReference type="Proteomes" id="UP000050525"/>
    </source>
</evidence>
<reference evidence="1 2" key="1">
    <citation type="journal article" date="2012" name="Genome Biol.">
        <title>Sequencing three crocodilian genomes to illuminate the evolution of archosaurs and amniotes.</title>
        <authorList>
            <person name="St John J.A."/>
            <person name="Braun E.L."/>
            <person name="Isberg S.R."/>
            <person name="Miles L.G."/>
            <person name="Chong A.Y."/>
            <person name="Gongora J."/>
            <person name="Dalzell P."/>
            <person name="Moran C."/>
            <person name="Bed'hom B."/>
            <person name="Abzhanov A."/>
            <person name="Burgess S.C."/>
            <person name="Cooksey A.M."/>
            <person name="Castoe T.A."/>
            <person name="Crawford N.G."/>
            <person name="Densmore L.D."/>
            <person name="Drew J.C."/>
            <person name="Edwards S.V."/>
            <person name="Faircloth B.C."/>
            <person name="Fujita M.K."/>
            <person name="Greenwold M.J."/>
            <person name="Hoffmann F.G."/>
            <person name="Howard J.M."/>
            <person name="Iguchi T."/>
            <person name="Janes D.E."/>
            <person name="Khan S.Y."/>
            <person name="Kohno S."/>
            <person name="de Koning A.J."/>
            <person name="Lance S.L."/>
            <person name="McCarthy F.M."/>
            <person name="McCormack J.E."/>
            <person name="Merchant M.E."/>
            <person name="Peterson D.G."/>
            <person name="Pollock D.D."/>
            <person name="Pourmand N."/>
            <person name="Raney B.J."/>
            <person name="Roessler K.A."/>
            <person name="Sanford J.R."/>
            <person name="Sawyer R.H."/>
            <person name="Schmidt C.J."/>
            <person name="Triplett E.W."/>
            <person name="Tuberville T.D."/>
            <person name="Venegas-Anaya M."/>
            <person name="Howard J.T."/>
            <person name="Jarvis E.D."/>
            <person name="Guillette L.J.Jr."/>
            <person name="Glenn T.C."/>
            <person name="Green R.E."/>
            <person name="Ray D.A."/>
        </authorList>
    </citation>
    <scope>NUCLEOTIDE SEQUENCE [LARGE SCALE GENOMIC DNA]</scope>
    <source>
        <strain evidence="1">KSC_2009_1</strain>
    </source>
</reference>
<protein>
    <submittedName>
        <fullName evidence="1">Uncharacterized protein</fullName>
    </submittedName>
</protein>
<sequence length="129" mass="14684">MYNLQTHRNTNNTVSLPNLKRAAAATRLVTSVASANRPFVSKQQILHRKRLVRNIDGAHLECNKITPFTYESEQRDVQNTFHKETAVEHSRAEEKLKLLASSDDTYLDMSQASIRKLDCFIKEAPISLS</sequence>
<proteinExistence type="predicted"/>
<accession>A0A151P5Z4</accession>
<dbReference type="EMBL" id="AKHW03000870">
    <property type="protein sequence ID" value="KYO44145.1"/>
    <property type="molecule type" value="Genomic_DNA"/>
</dbReference>
<organism evidence="1 2">
    <name type="scientific">Alligator mississippiensis</name>
    <name type="common">American alligator</name>
    <dbReference type="NCBI Taxonomy" id="8496"/>
    <lineage>
        <taxon>Eukaryota</taxon>
        <taxon>Metazoa</taxon>
        <taxon>Chordata</taxon>
        <taxon>Craniata</taxon>
        <taxon>Vertebrata</taxon>
        <taxon>Euteleostomi</taxon>
        <taxon>Archelosauria</taxon>
        <taxon>Archosauria</taxon>
        <taxon>Crocodylia</taxon>
        <taxon>Alligatoridae</taxon>
        <taxon>Alligatorinae</taxon>
        <taxon>Alligator</taxon>
    </lineage>
</organism>
<gene>
    <name evidence="1" type="ORF">Y1Q_0013952</name>
</gene>
<name>A0A151P5Z4_ALLMI</name>